<evidence type="ECO:0000313" key="3">
    <source>
        <dbReference type="Proteomes" id="UP000501690"/>
    </source>
</evidence>
<name>A0A4D6MMQ8_VIGUN</name>
<sequence length="431" mass="48956">MDTNMFQSDDSRKYYCPVLGLKVFVQDSNLRCLTAVSNILQALGYEVVTASLASEALSIVKEKWNELNLALVEISNLSSLWKYALWRMEDKMVITADVEGFGRLESEEIIANNNRECQSFMNTGGQTLQSVIIREHNHTRGGKESESLILDRKRLSRTYDSPMKFFGGAELAGTSASPSQTNQLRAVPRFEIQNIESHFQQYLGQANPIQQHNNINSSDLNMKSQHLSQTMNDSRKMHQLQNHHVDICDCMHKHSQSNPLHDFLNSSDQTSNFGKNKFCLHNEPYGVSRYTSDSGESMNNVSGGQRPENAIDGKVISEDTCIYCVDDISVQSEMEFNTLSSNDMCHQFSPSLPDPLLPSEGKHGIYDAKADEILYPPNGTQEFSDEDVNTCLSMYNNPWYEYALHFVWFLLSFRLFSIHNLFILLAYVENC</sequence>
<keyword evidence="1" id="KW-0472">Membrane</keyword>
<keyword evidence="1" id="KW-0812">Transmembrane</keyword>
<proteinExistence type="predicted"/>
<accession>A0A4D6MMQ8</accession>
<dbReference type="EMBL" id="CP039352">
    <property type="protein sequence ID" value="QCE02830.1"/>
    <property type="molecule type" value="Genomic_DNA"/>
</dbReference>
<keyword evidence="3" id="KW-1185">Reference proteome</keyword>
<keyword evidence="1" id="KW-1133">Transmembrane helix</keyword>
<gene>
    <name evidence="2" type="ORF">DEO72_LG8g845</name>
</gene>
<feature type="transmembrane region" description="Helical" evidence="1">
    <location>
        <begin position="402"/>
        <end position="428"/>
    </location>
</feature>
<evidence type="ECO:0000313" key="2">
    <source>
        <dbReference type="EMBL" id="QCE02830.1"/>
    </source>
</evidence>
<organism evidence="2 3">
    <name type="scientific">Vigna unguiculata</name>
    <name type="common">Cowpea</name>
    <dbReference type="NCBI Taxonomy" id="3917"/>
    <lineage>
        <taxon>Eukaryota</taxon>
        <taxon>Viridiplantae</taxon>
        <taxon>Streptophyta</taxon>
        <taxon>Embryophyta</taxon>
        <taxon>Tracheophyta</taxon>
        <taxon>Spermatophyta</taxon>
        <taxon>Magnoliopsida</taxon>
        <taxon>eudicotyledons</taxon>
        <taxon>Gunneridae</taxon>
        <taxon>Pentapetalae</taxon>
        <taxon>rosids</taxon>
        <taxon>fabids</taxon>
        <taxon>Fabales</taxon>
        <taxon>Fabaceae</taxon>
        <taxon>Papilionoideae</taxon>
        <taxon>50 kb inversion clade</taxon>
        <taxon>NPAAA clade</taxon>
        <taxon>indigoferoid/millettioid clade</taxon>
        <taxon>Phaseoleae</taxon>
        <taxon>Vigna</taxon>
    </lineage>
</organism>
<dbReference type="AlphaFoldDB" id="A0A4D6MMQ8"/>
<evidence type="ECO:0000256" key="1">
    <source>
        <dbReference type="SAM" id="Phobius"/>
    </source>
</evidence>
<reference evidence="2 3" key="1">
    <citation type="submission" date="2019-04" db="EMBL/GenBank/DDBJ databases">
        <title>An improved genome assembly and genetic linkage map for asparagus bean, Vigna unguiculata ssp. sesquipedialis.</title>
        <authorList>
            <person name="Xia Q."/>
            <person name="Zhang R."/>
            <person name="Dong Y."/>
        </authorList>
    </citation>
    <scope>NUCLEOTIDE SEQUENCE [LARGE SCALE GENOMIC DNA]</scope>
    <source>
        <tissue evidence="2">Leaf</tissue>
    </source>
</reference>
<protein>
    <submittedName>
        <fullName evidence="2">Two-component response regulator ARR-B family</fullName>
    </submittedName>
</protein>
<dbReference type="Proteomes" id="UP000501690">
    <property type="component" value="Linkage Group LG8"/>
</dbReference>